<comment type="caution">
    <text evidence="1">The sequence shown here is derived from an EMBL/GenBank/DDBJ whole genome shotgun (WGS) entry which is preliminary data.</text>
</comment>
<dbReference type="AlphaFoldDB" id="A0A4Y2AZQ1"/>
<protein>
    <submittedName>
        <fullName evidence="1">Uncharacterized protein</fullName>
    </submittedName>
</protein>
<name>A0A4Y2AZQ1_ARAVE</name>
<proteinExistence type="predicted"/>
<reference evidence="1 2" key="1">
    <citation type="journal article" date="2019" name="Sci. Rep.">
        <title>Orb-weaving spider Araneus ventricosus genome elucidates the spidroin gene catalogue.</title>
        <authorList>
            <person name="Kono N."/>
            <person name="Nakamura H."/>
            <person name="Ohtoshi R."/>
            <person name="Moran D.A.P."/>
            <person name="Shinohara A."/>
            <person name="Yoshida Y."/>
            <person name="Fujiwara M."/>
            <person name="Mori M."/>
            <person name="Tomita M."/>
            <person name="Arakawa K."/>
        </authorList>
    </citation>
    <scope>NUCLEOTIDE SEQUENCE [LARGE SCALE GENOMIC DNA]</scope>
</reference>
<dbReference type="Proteomes" id="UP000499080">
    <property type="component" value="Unassembled WGS sequence"/>
</dbReference>
<gene>
    <name evidence="1" type="ORF">AVEN_191131_1</name>
</gene>
<evidence type="ECO:0000313" key="1">
    <source>
        <dbReference type="EMBL" id="GBL84679.1"/>
    </source>
</evidence>
<accession>A0A4Y2AZQ1</accession>
<sequence>MTLATVLAKKCGTSKMLDFLDISIRDRDPDLPRSFHVTSQPIGETIKGQCSDHRRSVVCVDRLGSALECTRLWNLSLGMLSLCELVSC</sequence>
<dbReference type="EMBL" id="BGPR01000038">
    <property type="protein sequence ID" value="GBL84679.1"/>
    <property type="molecule type" value="Genomic_DNA"/>
</dbReference>
<evidence type="ECO:0000313" key="2">
    <source>
        <dbReference type="Proteomes" id="UP000499080"/>
    </source>
</evidence>
<organism evidence="1 2">
    <name type="scientific">Araneus ventricosus</name>
    <name type="common">Orbweaver spider</name>
    <name type="synonym">Epeira ventricosa</name>
    <dbReference type="NCBI Taxonomy" id="182803"/>
    <lineage>
        <taxon>Eukaryota</taxon>
        <taxon>Metazoa</taxon>
        <taxon>Ecdysozoa</taxon>
        <taxon>Arthropoda</taxon>
        <taxon>Chelicerata</taxon>
        <taxon>Arachnida</taxon>
        <taxon>Araneae</taxon>
        <taxon>Araneomorphae</taxon>
        <taxon>Entelegynae</taxon>
        <taxon>Araneoidea</taxon>
        <taxon>Araneidae</taxon>
        <taxon>Araneus</taxon>
    </lineage>
</organism>
<keyword evidence="2" id="KW-1185">Reference proteome</keyword>